<accession>A0A165F343</accession>
<dbReference type="InterPro" id="IPR036396">
    <property type="entry name" value="Cyt_P450_sf"/>
</dbReference>
<dbReference type="EMBL" id="KV427616">
    <property type="protein sequence ID" value="KZT08276.1"/>
    <property type="molecule type" value="Genomic_DNA"/>
</dbReference>
<name>A0A165F343_9APHY</name>
<evidence type="ECO:0000313" key="7">
    <source>
        <dbReference type="EMBL" id="KZT08276.1"/>
    </source>
</evidence>
<dbReference type="GeneID" id="63829411"/>
<keyword evidence="8" id="KW-1185">Reference proteome</keyword>
<reference evidence="7 8" key="1">
    <citation type="journal article" date="2016" name="Mol. Biol. Evol.">
        <title>Comparative Genomics of Early-Diverging Mushroom-Forming Fungi Provides Insights into the Origins of Lignocellulose Decay Capabilities.</title>
        <authorList>
            <person name="Nagy L.G."/>
            <person name="Riley R."/>
            <person name="Tritt A."/>
            <person name="Adam C."/>
            <person name="Daum C."/>
            <person name="Floudas D."/>
            <person name="Sun H."/>
            <person name="Yadav J.S."/>
            <person name="Pangilinan J."/>
            <person name="Larsson K.H."/>
            <person name="Matsuura K."/>
            <person name="Barry K."/>
            <person name="Labutti K."/>
            <person name="Kuo R."/>
            <person name="Ohm R.A."/>
            <person name="Bhattacharya S.S."/>
            <person name="Shirouzu T."/>
            <person name="Yoshinaga Y."/>
            <person name="Martin F.M."/>
            <person name="Grigoriev I.V."/>
            <person name="Hibbett D.S."/>
        </authorList>
    </citation>
    <scope>NUCLEOTIDE SEQUENCE [LARGE SCALE GENOMIC DNA]</scope>
    <source>
        <strain evidence="7 8">93-53</strain>
    </source>
</reference>
<evidence type="ECO:0000256" key="6">
    <source>
        <dbReference type="ARBA" id="ARBA00023033"/>
    </source>
</evidence>
<dbReference type="GO" id="GO:0016705">
    <property type="term" value="F:oxidoreductase activity, acting on paired donors, with incorporation or reduction of molecular oxygen"/>
    <property type="evidence" value="ECO:0007669"/>
    <property type="project" value="InterPro"/>
</dbReference>
<dbReference type="GO" id="GO:0020037">
    <property type="term" value="F:heme binding"/>
    <property type="evidence" value="ECO:0007669"/>
    <property type="project" value="InterPro"/>
</dbReference>
<dbReference type="PANTHER" id="PTHR46206">
    <property type="entry name" value="CYTOCHROME P450"/>
    <property type="match status" value="1"/>
</dbReference>
<evidence type="ECO:0000256" key="4">
    <source>
        <dbReference type="ARBA" id="ARBA00023002"/>
    </source>
</evidence>
<keyword evidence="3" id="KW-0479">Metal-binding</keyword>
<keyword evidence="6" id="KW-0503">Monooxygenase</keyword>
<dbReference type="GO" id="GO:0005506">
    <property type="term" value="F:iron ion binding"/>
    <property type="evidence" value="ECO:0007669"/>
    <property type="project" value="InterPro"/>
</dbReference>
<keyword evidence="4" id="KW-0560">Oxidoreductase</keyword>
<sequence length="117" mass="13014">MTGSTLIDELSKAPHDEVSVEEAIIDVSGSLNPCTASRTVYDMHFNTLAVDYTSPTDAMHGRFFAVNELTALLAHLVMTYDVRLEKEGEGELPSSMWFGQSLAPNMQAEVMFRKRRS</sequence>
<dbReference type="AlphaFoldDB" id="A0A165F343"/>
<dbReference type="GO" id="GO:0004497">
    <property type="term" value="F:monooxygenase activity"/>
    <property type="evidence" value="ECO:0007669"/>
    <property type="project" value="UniProtKB-KW"/>
</dbReference>
<keyword evidence="5" id="KW-0408">Iron</keyword>
<dbReference type="PANTHER" id="PTHR46206:SF1">
    <property type="entry name" value="P450, PUTATIVE (EUROFUNG)-RELATED"/>
    <property type="match status" value="1"/>
</dbReference>
<evidence type="ECO:0000256" key="2">
    <source>
        <dbReference type="ARBA" id="ARBA00010617"/>
    </source>
</evidence>
<comment type="similarity">
    <text evidence="2">Belongs to the cytochrome P450 family.</text>
</comment>
<evidence type="ECO:0000313" key="8">
    <source>
        <dbReference type="Proteomes" id="UP000076871"/>
    </source>
</evidence>
<dbReference type="SUPFAM" id="SSF48264">
    <property type="entry name" value="Cytochrome P450"/>
    <property type="match status" value="1"/>
</dbReference>
<gene>
    <name evidence="7" type="ORF">LAESUDRAFT_757954</name>
</gene>
<dbReference type="STRING" id="1314785.A0A165F343"/>
<dbReference type="OrthoDB" id="3248974at2759"/>
<evidence type="ECO:0000256" key="1">
    <source>
        <dbReference type="ARBA" id="ARBA00001971"/>
    </source>
</evidence>
<comment type="cofactor">
    <cofactor evidence="1">
        <name>heme</name>
        <dbReference type="ChEBI" id="CHEBI:30413"/>
    </cofactor>
</comment>
<evidence type="ECO:0000256" key="3">
    <source>
        <dbReference type="ARBA" id="ARBA00022723"/>
    </source>
</evidence>
<organism evidence="7 8">
    <name type="scientific">Laetiporus sulphureus 93-53</name>
    <dbReference type="NCBI Taxonomy" id="1314785"/>
    <lineage>
        <taxon>Eukaryota</taxon>
        <taxon>Fungi</taxon>
        <taxon>Dikarya</taxon>
        <taxon>Basidiomycota</taxon>
        <taxon>Agaricomycotina</taxon>
        <taxon>Agaricomycetes</taxon>
        <taxon>Polyporales</taxon>
        <taxon>Laetiporus</taxon>
    </lineage>
</organism>
<dbReference type="RefSeq" id="XP_040766016.1">
    <property type="nucleotide sequence ID" value="XM_040912383.1"/>
</dbReference>
<dbReference type="InParanoid" id="A0A165F343"/>
<dbReference type="Proteomes" id="UP000076871">
    <property type="component" value="Unassembled WGS sequence"/>
</dbReference>
<proteinExistence type="inferred from homology"/>
<evidence type="ECO:0000256" key="5">
    <source>
        <dbReference type="ARBA" id="ARBA00023004"/>
    </source>
</evidence>
<protein>
    <submittedName>
        <fullName evidence="7">Uncharacterized protein</fullName>
    </submittedName>
</protein>